<dbReference type="InterPro" id="IPR015590">
    <property type="entry name" value="Aldehyde_DH_dom"/>
</dbReference>
<dbReference type="Proteomes" id="UP000632322">
    <property type="component" value="Unassembled WGS sequence"/>
</dbReference>
<dbReference type="SUPFAM" id="SSF53720">
    <property type="entry name" value="ALDH-like"/>
    <property type="match status" value="1"/>
</dbReference>
<dbReference type="InterPro" id="IPR051020">
    <property type="entry name" value="ALDH-related_metabolic_enz"/>
</dbReference>
<dbReference type="Pfam" id="PF00171">
    <property type="entry name" value="Aldedh"/>
    <property type="match status" value="1"/>
</dbReference>
<dbReference type="InterPro" id="IPR016162">
    <property type="entry name" value="Ald_DH_N"/>
</dbReference>
<reference evidence="5" key="1">
    <citation type="journal article" date="2019" name="Int. J. Syst. Evol. Microbiol.">
        <title>The Global Catalogue of Microorganisms (GCM) 10K type strain sequencing project: providing services to taxonomists for standard genome sequencing and annotation.</title>
        <authorList>
            <consortium name="The Broad Institute Genomics Platform"/>
            <consortium name="The Broad Institute Genome Sequencing Center for Infectious Disease"/>
            <person name="Wu L."/>
            <person name="Ma J."/>
        </authorList>
    </citation>
    <scope>NUCLEOTIDE SEQUENCE [LARGE SCALE GENOMIC DNA]</scope>
    <source>
        <strain evidence="5">CGMCC 1.15472</strain>
    </source>
</reference>
<evidence type="ECO:0000256" key="1">
    <source>
        <dbReference type="ARBA" id="ARBA00009986"/>
    </source>
</evidence>
<dbReference type="InterPro" id="IPR016163">
    <property type="entry name" value="Ald_DH_C"/>
</dbReference>
<evidence type="ECO:0000313" key="4">
    <source>
        <dbReference type="EMBL" id="GGC28853.1"/>
    </source>
</evidence>
<evidence type="ECO:0000259" key="3">
    <source>
        <dbReference type="Pfam" id="PF00171"/>
    </source>
</evidence>
<gene>
    <name evidence="4" type="ORF">GCM10010974_09210</name>
</gene>
<evidence type="ECO:0000256" key="2">
    <source>
        <dbReference type="ARBA" id="ARBA00023002"/>
    </source>
</evidence>
<dbReference type="Gene3D" id="3.40.309.10">
    <property type="entry name" value="Aldehyde Dehydrogenase, Chain A, domain 2"/>
    <property type="match status" value="1"/>
</dbReference>
<organism evidence="4 5">
    <name type="scientific">Brevibacterium sediminis</name>
    <dbReference type="NCBI Taxonomy" id="1857024"/>
    <lineage>
        <taxon>Bacteria</taxon>
        <taxon>Bacillati</taxon>
        <taxon>Actinomycetota</taxon>
        <taxon>Actinomycetes</taxon>
        <taxon>Micrococcales</taxon>
        <taxon>Brevibacteriaceae</taxon>
        <taxon>Brevibacterium</taxon>
    </lineage>
</organism>
<keyword evidence="2" id="KW-0560">Oxidoreductase</keyword>
<keyword evidence="5" id="KW-1185">Reference proteome</keyword>
<feature type="domain" description="Aldehyde dehydrogenase" evidence="3">
    <location>
        <begin position="2"/>
        <end position="449"/>
    </location>
</feature>
<protein>
    <submittedName>
        <fullName evidence="4">Aldehyde dehydrogenase</fullName>
    </submittedName>
</protein>
<dbReference type="EMBL" id="BMJG01000002">
    <property type="protein sequence ID" value="GGC28853.1"/>
    <property type="molecule type" value="Genomic_DNA"/>
</dbReference>
<comment type="similarity">
    <text evidence="1">Belongs to the aldehyde dehydrogenase family.</text>
</comment>
<dbReference type="Gene3D" id="3.40.605.10">
    <property type="entry name" value="Aldehyde Dehydrogenase, Chain A, domain 1"/>
    <property type="match status" value="1"/>
</dbReference>
<comment type="caution">
    <text evidence="4">The sequence shown here is derived from an EMBL/GenBank/DDBJ whole genome shotgun (WGS) entry which is preliminary data.</text>
</comment>
<evidence type="ECO:0000313" key="5">
    <source>
        <dbReference type="Proteomes" id="UP000632322"/>
    </source>
</evidence>
<accession>A0ABQ1LVL6</accession>
<sequence length="457" mass="47503">MSPFDGRTVGQVPISGAADVEAALESASHGAQIWRRTPAHERSEILLRAAALADERSEEIARVISAENGKTLKEARAEAGRSGSIIRLAAFEGTQLYGQTLPLDANPGTGLDKVGFTLPQPVGVVVAITPFNYPALLVNHKIAPALAAGNSVILKPASTTPLTALALAECFIDAGLPEGVLSVLTGSGGQIGDQLAADRRVRKISFTGSTSVGEHLASIAGVKKLSLELGSSAPVVVLPDADIELAASAVAAGGYANAGQVCISVQRVIVHADIQGDFLDALSAKVREHRIGNPEDDSTTVGTLITETEAKRVEESIREAVGTGARLELGGDRDGAMIEPAILSGVDPHSAIAQDEIFGPAVAVSTAPDVRTAIELANSTDYGLAAGIFTNNVDAGVQYMREIDAGNIHINWTPLWRADLMPYGGLKASGIGKEGLRASVEEMTESKTVVIHGRPWT</sequence>
<dbReference type="PANTHER" id="PTHR42991:SF1">
    <property type="entry name" value="ALDEHYDE DEHYDROGENASE"/>
    <property type="match status" value="1"/>
</dbReference>
<dbReference type="PANTHER" id="PTHR42991">
    <property type="entry name" value="ALDEHYDE DEHYDROGENASE"/>
    <property type="match status" value="1"/>
</dbReference>
<proteinExistence type="inferred from homology"/>
<name>A0ABQ1LVL6_9MICO</name>
<dbReference type="InterPro" id="IPR016161">
    <property type="entry name" value="Ald_DH/histidinol_DH"/>
</dbReference>